<feature type="region of interest" description="Disordered" evidence="4">
    <location>
        <begin position="15"/>
        <end position="34"/>
    </location>
</feature>
<evidence type="ECO:0000313" key="5">
    <source>
        <dbReference type="EMBL" id="CAH2035037.1"/>
    </source>
</evidence>
<dbReference type="InterPro" id="IPR002110">
    <property type="entry name" value="Ankyrin_rpt"/>
</dbReference>
<proteinExistence type="inferred from homology"/>
<evidence type="ECO:0000256" key="3">
    <source>
        <dbReference type="ARBA" id="ARBA00038386"/>
    </source>
</evidence>
<dbReference type="Proteomes" id="UP000837857">
    <property type="component" value="Chromosome 1"/>
</dbReference>
<evidence type="ECO:0000256" key="2">
    <source>
        <dbReference type="ARBA" id="ARBA00022737"/>
    </source>
</evidence>
<evidence type="ECO:0000256" key="1">
    <source>
        <dbReference type="ARBA" id="ARBA00022473"/>
    </source>
</evidence>
<evidence type="ECO:0000313" key="6">
    <source>
        <dbReference type="Proteomes" id="UP000837857"/>
    </source>
</evidence>
<reference evidence="5" key="1">
    <citation type="submission" date="2022-03" db="EMBL/GenBank/DDBJ databases">
        <authorList>
            <person name="Martin H S."/>
        </authorList>
    </citation>
    <scope>NUCLEOTIDE SEQUENCE</scope>
</reference>
<dbReference type="EMBL" id="OW152813">
    <property type="protein sequence ID" value="CAH2035037.1"/>
    <property type="molecule type" value="Genomic_DNA"/>
</dbReference>
<evidence type="ECO:0000256" key="4">
    <source>
        <dbReference type="SAM" id="MobiDB-lite"/>
    </source>
</evidence>
<gene>
    <name evidence="5" type="ORF">IPOD504_LOCUS390</name>
</gene>
<dbReference type="PANTHER" id="PTHR24179:SF21">
    <property type="entry name" value="MYOSIN BINDING SUBUNIT, ISOFORM O"/>
    <property type="match status" value="1"/>
</dbReference>
<feature type="non-terminal residue" evidence="5">
    <location>
        <position position="142"/>
    </location>
</feature>
<sequence>MMDPRSSSALFKRAEQLKRWEESDTNKQSPTPKRASRIQFSSGIVFLAACTAGDKDEVQRLLKMGADINTANVDGLTALHQTSGGCRIFGVACVRMLLVLIQFTSRAIASRTAMTHWNTIPCRPAPEATAHEYARNPPTDGL</sequence>
<dbReference type="SUPFAM" id="SSF48403">
    <property type="entry name" value="Ankyrin repeat"/>
    <property type="match status" value="1"/>
</dbReference>
<keyword evidence="2" id="KW-0677">Repeat</keyword>
<accession>A0ABN8HK77</accession>
<dbReference type="Gene3D" id="1.25.40.20">
    <property type="entry name" value="Ankyrin repeat-containing domain"/>
    <property type="match status" value="1"/>
</dbReference>
<organism evidence="5 6">
    <name type="scientific">Iphiclides podalirius</name>
    <name type="common">scarce swallowtail</name>
    <dbReference type="NCBI Taxonomy" id="110791"/>
    <lineage>
        <taxon>Eukaryota</taxon>
        <taxon>Metazoa</taxon>
        <taxon>Ecdysozoa</taxon>
        <taxon>Arthropoda</taxon>
        <taxon>Hexapoda</taxon>
        <taxon>Insecta</taxon>
        <taxon>Pterygota</taxon>
        <taxon>Neoptera</taxon>
        <taxon>Endopterygota</taxon>
        <taxon>Lepidoptera</taxon>
        <taxon>Glossata</taxon>
        <taxon>Ditrysia</taxon>
        <taxon>Papilionoidea</taxon>
        <taxon>Papilionidae</taxon>
        <taxon>Papilioninae</taxon>
        <taxon>Iphiclides</taxon>
    </lineage>
</organism>
<protein>
    <submittedName>
        <fullName evidence="5">Uncharacterized protein</fullName>
    </submittedName>
</protein>
<keyword evidence="6" id="KW-1185">Reference proteome</keyword>
<dbReference type="PANTHER" id="PTHR24179">
    <property type="entry name" value="PROTEIN PHOSPHATASE 1 REGULATORY SUBUNIT 12"/>
    <property type="match status" value="1"/>
</dbReference>
<dbReference type="InterPro" id="IPR036770">
    <property type="entry name" value="Ankyrin_rpt-contain_sf"/>
</dbReference>
<comment type="similarity">
    <text evidence="3">Belongs to the NRARP family.</text>
</comment>
<dbReference type="InterPro" id="IPR051226">
    <property type="entry name" value="PP1_Regulatory_Subunit"/>
</dbReference>
<name>A0ABN8HK77_9NEOP</name>
<keyword evidence="1" id="KW-0217">Developmental protein</keyword>
<dbReference type="Pfam" id="PF13637">
    <property type="entry name" value="Ank_4"/>
    <property type="match status" value="1"/>
</dbReference>
<feature type="compositionally biased region" description="Basic and acidic residues" evidence="4">
    <location>
        <begin position="15"/>
        <end position="25"/>
    </location>
</feature>